<evidence type="ECO:0000256" key="3">
    <source>
        <dbReference type="ARBA" id="ARBA00022448"/>
    </source>
</evidence>
<organism evidence="10 11">
    <name type="scientific">Vibrio viridaestus</name>
    <dbReference type="NCBI Taxonomy" id="2487322"/>
    <lineage>
        <taxon>Bacteria</taxon>
        <taxon>Pseudomonadati</taxon>
        <taxon>Pseudomonadota</taxon>
        <taxon>Gammaproteobacteria</taxon>
        <taxon>Vibrionales</taxon>
        <taxon>Vibrionaceae</taxon>
        <taxon>Vibrio</taxon>
    </lineage>
</organism>
<keyword evidence="5 8" id="KW-0812">Transmembrane</keyword>
<feature type="transmembrane region" description="Helical" evidence="8">
    <location>
        <begin position="143"/>
        <end position="162"/>
    </location>
</feature>
<evidence type="ECO:0000256" key="5">
    <source>
        <dbReference type="ARBA" id="ARBA00022692"/>
    </source>
</evidence>
<dbReference type="Pfam" id="PF07690">
    <property type="entry name" value="MFS_1"/>
    <property type="match status" value="1"/>
</dbReference>
<accession>A0A3N9TGP4</accession>
<dbReference type="NCBIfam" id="NF008314">
    <property type="entry name" value="PRK11102.1"/>
    <property type="match status" value="1"/>
</dbReference>
<keyword evidence="6 8" id="KW-1133">Transmembrane helix</keyword>
<feature type="transmembrane region" description="Helical" evidence="8">
    <location>
        <begin position="12"/>
        <end position="34"/>
    </location>
</feature>
<feature type="transmembrane region" description="Helical" evidence="8">
    <location>
        <begin position="288"/>
        <end position="310"/>
    </location>
</feature>
<dbReference type="FunFam" id="1.20.1720.10:FF:000005">
    <property type="entry name" value="Bcr/CflA family efflux transporter"/>
    <property type="match status" value="1"/>
</dbReference>
<dbReference type="Gene3D" id="1.20.1720.10">
    <property type="entry name" value="Multidrug resistance protein D"/>
    <property type="match status" value="1"/>
</dbReference>
<keyword evidence="8" id="KW-0997">Cell inner membrane</keyword>
<evidence type="ECO:0000256" key="1">
    <source>
        <dbReference type="ARBA" id="ARBA00004651"/>
    </source>
</evidence>
<feature type="transmembrane region" description="Helical" evidence="8">
    <location>
        <begin position="378"/>
        <end position="398"/>
    </location>
</feature>
<feature type="transmembrane region" description="Helical" evidence="8">
    <location>
        <begin position="258"/>
        <end position="276"/>
    </location>
</feature>
<dbReference type="GO" id="GO:0005886">
    <property type="term" value="C:plasma membrane"/>
    <property type="evidence" value="ECO:0007669"/>
    <property type="project" value="UniProtKB-SubCell"/>
</dbReference>
<dbReference type="CDD" id="cd17320">
    <property type="entry name" value="MFS_MdfA_MDR_like"/>
    <property type="match status" value="1"/>
</dbReference>
<sequence length="402" mass="43115">MIKSDEHSSGQGNHVGFLLFIILGALGAITPLAIDMYLPAMPSIASDLGVSAGAVQMTLTSYTAGFAIGQLLHGPLSDSFGRRPLMLVGLILFALGSYFCTSITDINGLAIIRAAQGFAGAAVAVVIQAVVRDMFDREDFARAMSFVTLVITLAPLLAPMMGGHLAVWFGWRSIFWFLVGFALLVVLMVLWKIPETLKPENRQPLHLVQTLTHYLGLCRSSQAMGLMFCGAFSFSGMFSFLSAGSFVYIDIYHVSPDIFGYLFGLNIVAMIFMTMLNGRIVKKVGSHFMLKLGLTIQLIAGLMLIVGWLMNWGLWGIVPFVVMFIGTISTVGSNSMGLLLSEYPRLAGTASSLAGTVRFGLGSIVGAVVASMPGGVSWPMVMSMAACSVLSATCYWVFGRHA</sequence>
<dbReference type="PROSITE" id="PS50850">
    <property type="entry name" value="MFS"/>
    <property type="match status" value="1"/>
</dbReference>
<reference evidence="10 11" key="1">
    <citation type="submission" date="2018-11" db="EMBL/GenBank/DDBJ databases">
        <title>Vibrio LJC006 sp. nov., isolated from seawater during the bloom of the enteromorpha.</title>
        <authorList>
            <person name="Liang J."/>
        </authorList>
    </citation>
    <scope>NUCLEOTIDE SEQUENCE [LARGE SCALE GENOMIC DNA]</scope>
    <source>
        <strain evidence="10 11">LJC006</strain>
    </source>
</reference>
<evidence type="ECO:0000313" key="10">
    <source>
        <dbReference type="EMBL" id="RQW63451.1"/>
    </source>
</evidence>
<comment type="similarity">
    <text evidence="2 8">Belongs to the major facilitator superfamily. Bcr/CmlA family.</text>
</comment>
<dbReference type="Proteomes" id="UP000281112">
    <property type="component" value="Unassembled WGS sequence"/>
</dbReference>
<dbReference type="InterPro" id="IPR004812">
    <property type="entry name" value="Efflux_drug-R_Bcr/CmlA"/>
</dbReference>
<dbReference type="InterPro" id="IPR020846">
    <property type="entry name" value="MFS_dom"/>
</dbReference>
<comment type="caution">
    <text evidence="10">The sequence shown here is derived from an EMBL/GenBank/DDBJ whole genome shotgun (WGS) entry which is preliminary data.</text>
</comment>
<evidence type="ECO:0000256" key="8">
    <source>
        <dbReference type="RuleBase" id="RU365088"/>
    </source>
</evidence>
<dbReference type="AlphaFoldDB" id="A0A3N9TGP4"/>
<proteinExistence type="inferred from homology"/>
<feature type="transmembrane region" description="Helical" evidence="8">
    <location>
        <begin position="110"/>
        <end position="131"/>
    </location>
</feature>
<dbReference type="NCBIfam" id="TIGR00710">
    <property type="entry name" value="efflux_Bcr_CflA"/>
    <property type="match status" value="1"/>
</dbReference>
<feature type="transmembrane region" description="Helical" evidence="8">
    <location>
        <begin position="352"/>
        <end position="372"/>
    </location>
</feature>
<feature type="transmembrane region" description="Helical" evidence="8">
    <location>
        <begin position="54"/>
        <end position="73"/>
    </location>
</feature>
<dbReference type="OrthoDB" id="9814303at2"/>
<feature type="transmembrane region" description="Helical" evidence="8">
    <location>
        <begin position="85"/>
        <end position="104"/>
    </location>
</feature>
<evidence type="ECO:0000256" key="4">
    <source>
        <dbReference type="ARBA" id="ARBA00022475"/>
    </source>
</evidence>
<dbReference type="EMBL" id="RJVQ01000003">
    <property type="protein sequence ID" value="RQW63451.1"/>
    <property type="molecule type" value="Genomic_DNA"/>
</dbReference>
<evidence type="ECO:0000256" key="2">
    <source>
        <dbReference type="ARBA" id="ARBA00006236"/>
    </source>
</evidence>
<feature type="transmembrane region" description="Helical" evidence="8">
    <location>
        <begin position="223"/>
        <end position="246"/>
    </location>
</feature>
<dbReference type="SUPFAM" id="SSF103473">
    <property type="entry name" value="MFS general substrate transporter"/>
    <property type="match status" value="1"/>
</dbReference>
<keyword evidence="7 8" id="KW-0472">Membrane</keyword>
<dbReference type="GO" id="GO:0042910">
    <property type="term" value="F:xenobiotic transmembrane transporter activity"/>
    <property type="evidence" value="ECO:0007669"/>
    <property type="project" value="InterPro"/>
</dbReference>
<name>A0A3N9TGP4_9VIBR</name>
<feature type="transmembrane region" description="Helical" evidence="8">
    <location>
        <begin position="174"/>
        <end position="193"/>
    </location>
</feature>
<keyword evidence="3 8" id="KW-0813">Transport</keyword>
<dbReference type="PANTHER" id="PTHR23502">
    <property type="entry name" value="MAJOR FACILITATOR SUPERFAMILY"/>
    <property type="match status" value="1"/>
</dbReference>
<evidence type="ECO:0000259" key="9">
    <source>
        <dbReference type="PROSITE" id="PS50850"/>
    </source>
</evidence>
<dbReference type="InterPro" id="IPR011701">
    <property type="entry name" value="MFS"/>
</dbReference>
<dbReference type="PANTHER" id="PTHR23502:SF132">
    <property type="entry name" value="POLYAMINE TRANSPORTER 2-RELATED"/>
    <property type="match status" value="1"/>
</dbReference>
<keyword evidence="4" id="KW-1003">Cell membrane</keyword>
<evidence type="ECO:0000313" key="11">
    <source>
        <dbReference type="Proteomes" id="UP000281112"/>
    </source>
</evidence>
<feature type="domain" description="Major facilitator superfamily (MFS) profile" evidence="9">
    <location>
        <begin position="19"/>
        <end position="402"/>
    </location>
</feature>
<evidence type="ECO:0000256" key="7">
    <source>
        <dbReference type="ARBA" id="ARBA00023136"/>
    </source>
</evidence>
<dbReference type="RefSeq" id="WP_124936914.1">
    <property type="nucleotide sequence ID" value="NZ_RJVQ01000003.1"/>
</dbReference>
<comment type="subcellular location">
    <subcellularLocation>
        <location evidence="8">Cell inner membrane</location>
        <topology evidence="8">Multi-pass membrane protein</topology>
    </subcellularLocation>
    <subcellularLocation>
        <location evidence="1">Cell membrane</location>
        <topology evidence="1">Multi-pass membrane protein</topology>
    </subcellularLocation>
</comment>
<feature type="transmembrane region" description="Helical" evidence="8">
    <location>
        <begin position="316"/>
        <end position="340"/>
    </location>
</feature>
<dbReference type="GO" id="GO:1990961">
    <property type="term" value="P:xenobiotic detoxification by transmembrane export across the plasma membrane"/>
    <property type="evidence" value="ECO:0007669"/>
    <property type="project" value="InterPro"/>
</dbReference>
<evidence type="ECO:0000256" key="6">
    <source>
        <dbReference type="ARBA" id="ARBA00022989"/>
    </source>
</evidence>
<dbReference type="GO" id="GO:0015385">
    <property type="term" value="F:sodium:proton antiporter activity"/>
    <property type="evidence" value="ECO:0007669"/>
    <property type="project" value="TreeGrafter"/>
</dbReference>
<protein>
    <recommendedName>
        <fullName evidence="8">Bcr/CflA family efflux transporter</fullName>
    </recommendedName>
</protein>
<dbReference type="InterPro" id="IPR036259">
    <property type="entry name" value="MFS_trans_sf"/>
</dbReference>
<keyword evidence="11" id="KW-1185">Reference proteome</keyword>
<gene>
    <name evidence="10" type="ORF">EES38_09395</name>
</gene>